<dbReference type="Proteomes" id="UP000073492">
    <property type="component" value="Unassembled WGS sequence"/>
</dbReference>
<accession>A0A139IDC7</accession>
<feature type="compositionally biased region" description="Polar residues" evidence="1">
    <location>
        <begin position="45"/>
        <end position="54"/>
    </location>
</feature>
<feature type="region of interest" description="Disordered" evidence="1">
    <location>
        <begin position="15"/>
        <end position="87"/>
    </location>
</feature>
<dbReference type="OrthoDB" id="10018191at2759"/>
<evidence type="ECO:0000256" key="1">
    <source>
        <dbReference type="SAM" id="MobiDB-lite"/>
    </source>
</evidence>
<dbReference type="AlphaFoldDB" id="A0A139IDC7"/>
<evidence type="ECO:0000313" key="3">
    <source>
        <dbReference type="Proteomes" id="UP000073492"/>
    </source>
</evidence>
<feature type="compositionally biased region" description="Basic and acidic residues" evidence="1">
    <location>
        <begin position="25"/>
        <end position="42"/>
    </location>
</feature>
<dbReference type="STRING" id="113226.A0A139IDC7"/>
<evidence type="ECO:0000313" key="2">
    <source>
        <dbReference type="EMBL" id="KXT12694.1"/>
    </source>
</evidence>
<protein>
    <recommendedName>
        <fullName evidence="4">Transcription factor domain-containing protein</fullName>
    </recommendedName>
</protein>
<comment type="caution">
    <text evidence="2">The sequence shown here is derived from an EMBL/GenBank/DDBJ whole genome shotgun (WGS) entry which is preliminary data.</text>
</comment>
<reference evidence="2 3" key="1">
    <citation type="submission" date="2015-07" db="EMBL/GenBank/DDBJ databases">
        <title>Comparative genomics of the Sigatoka disease complex on banana suggests a link between parallel evolutionary changes in Pseudocercospora fijiensis and Pseudocercospora eumusae and increased virulence on the banana host.</title>
        <authorList>
            <person name="Chang T.-C."/>
            <person name="Salvucci A."/>
            <person name="Crous P.W."/>
            <person name="Stergiopoulos I."/>
        </authorList>
    </citation>
    <scope>NUCLEOTIDE SEQUENCE [LARGE SCALE GENOMIC DNA]</scope>
    <source>
        <strain evidence="2 3">CBS 116634</strain>
    </source>
</reference>
<evidence type="ECO:0008006" key="4">
    <source>
        <dbReference type="Google" id="ProtNLM"/>
    </source>
</evidence>
<keyword evidence="3" id="KW-1185">Reference proteome</keyword>
<organism evidence="2 3">
    <name type="scientific">Pseudocercospora musae</name>
    <dbReference type="NCBI Taxonomy" id="113226"/>
    <lineage>
        <taxon>Eukaryota</taxon>
        <taxon>Fungi</taxon>
        <taxon>Dikarya</taxon>
        <taxon>Ascomycota</taxon>
        <taxon>Pezizomycotina</taxon>
        <taxon>Dothideomycetes</taxon>
        <taxon>Dothideomycetidae</taxon>
        <taxon>Mycosphaerellales</taxon>
        <taxon>Mycosphaerellaceae</taxon>
        <taxon>Pseudocercospora</taxon>
    </lineage>
</organism>
<dbReference type="EMBL" id="LFZO01000143">
    <property type="protein sequence ID" value="KXT12694.1"/>
    <property type="molecule type" value="Genomic_DNA"/>
</dbReference>
<gene>
    <name evidence="2" type="ORF">AC579_3285</name>
</gene>
<name>A0A139IDC7_9PEZI</name>
<proteinExistence type="predicted"/>
<sequence length="294" mass="33015">MPHLLRLTSGVHISCEDGPQQAAPHDVDLQDESHQSFKEEVSLSRAKQTLTPTSPGDRHPRHSESTSSAGEFDSSPPRKEQSLVASDSKSWPWLHENLFMENGDGRFGMPIRSPPTPGTSYPQNSIAPLVNVVENLVAYATNTALTADNVTARKRYWASVSSQLASIFYEPDSQPVEAHRTLHHLIELYLSKFHVLWPFLNHEQMDANHHHPVLFLTISSVGAMFEQALQREYGTLMHERLRRLLSASLYDLERPEDGLVWLDQAGVLTQVASLYFGQRQGFSYAQHLNAITIA</sequence>